<dbReference type="PANTHER" id="PTHR23025:SF3">
    <property type="entry name" value="HORMONE-SENSITIVE LIPASE"/>
    <property type="match status" value="1"/>
</dbReference>
<dbReference type="EMBL" id="CAJPIZ010012714">
    <property type="protein sequence ID" value="CAG2113849.1"/>
    <property type="molecule type" value="Genomic_DNA"/>
</dbReference>
<dbReference type="SUPFAM" id="SSF53474">
    <property type="entry name" value="alpha/beta-Hydrolases"/>
    <property type="match status" value="1"/>
</dbReference>
<sequence>MTRHRATDSLSPEAKYPTALQQVLDVYLWLTCAESVPTIGYQARKIVVCGDSAGGNLSVALCLVIHDICRTGEPVVRPKGVVCFYTPFLLQTRGSPSRLMTAVDTLLPLGVLLSCMEAYAPEVAVNTAAADSPVSAKEPEESDDELKADDVVIGAAVAAVVAQVMDSPTADGGDFELISHDELPADEDLPTAPTPKWGHQWINASMAKLSAHSPFAGRRQMPRPWYRRPEPALGVKLESLNAVVNNPYISPLLSAPDFHDIPLYLVALVYDACLDDSVQMAKKWKGPVCLDVIDALPHGFLNFVLLSEEAQRAGDLCLDRVQQALT</sequence>
<keyword evidence="3" id="KW-1185">Reference proteome</keyword>
<dbReference type="OrthoDB" id="6413688at2759"/>
<dbReference type="Proteomes" id="UP000759131">
    <property type="component" value="Unassembled WGS sequence"/>
</dbReference>
<protein>
    <recommendedName>
        <fullName evidence="1">Alpha/beta hydrolase fold-3 domain-containing protein</fullName>
    </recommendedName>
</protein>
<reference evidence="2" key="1">
    <citation type="submission" date="2020-11" db="EMBL/GenBank/DDBJ databases">
        <authorList>
            <person name="Tran Van P."/>
        </authorList>
    </citation>
    <scope>NUCLEOTIDE SEQUENCE</scope>
</reference>
<dbReference type="InterPro" id="IPR029058">
    <property type="entry name" value="AB_hydrolase_fold"/>
</dbReference>
<dbReference type="Pfam" id="PF07859">
    <property type="entry name" value="Abhydrolase_3"/>
    <property type="match status" value="1"/>
</dbReference>
<dbReference type="GO" id="GO:0004771">
    <property type="term" value="F:sterol ester esterase activity"/>
    <property type="evidence" value="ECO:0007669"/>
    <property type="project" value="TreeGrafter"/>
</dbReference>
<dbReference type="PANTHER" id="PTHR23025">
    <property type="entry name" value="TRIACYLGLYCEROL LIPASE"/>
    <property type="match status" value="1"/>
</dbReference>
<gene>
    <name evidence="2" type="ORF">OSB1V03_LOCUS13816</name>
</gene>
<dbReference type="GO" id="GO:0004806">
    <property type="term" value="F:triacylglycerol lipase activity"/>
    <property type="evidence" value="ECO:0007669"/>
    <property type="project" value="TreeGrafter"/>
</dbReference>
<dbReference type="InterPro" id="IPR013094">
    <property type="entry name" value="AB_hydrolase_3"/>
</dbReference>
<feature type="domain" description="Alpha/beta hydrolase fold-3" evidence="1">
    <location>
        <begin position="10"/>
        <end position="130"/>
    </location>
</feature>
<dbReference type="AlphaFoldDB" id="A0A7R9Q5U4"/>
<evidence type="ECO:0000259" key="1">
    <source>
        <dbReference type="Pfam" id="PF07859"/>
    </source>
</evidence>
<dbReference type="GO" id="GO:0019433">
    <property type="term" value="P:triglyceride catabolic process"/>
    <property type="evidence" value="ECO:0007669"/>
    <property type="project" value="TreeGrafter"/>
</dbReference>
<dbReference type="GO" id="GO:0005829">
    <property type="term" value="C:cytosol"/>
    <property type="evidence" value="ECO:0007669"/>
    <property type="project" value="TreeGrafter"/>
</dbReference>
<dbReference type="Gene3D" id="3.40.50.1820">
    <property type="entry name" value="alpha/beta hydrolase"/>
    <property type="match status" value="2"/>
</dbReference>
<accession>A0A7R9Q5U4</accession>
<name>A0A7R9Q5U4_9ACAR</name>
<evidence type="ECO:0000313" key="3">
    <source>
        <dbReference type="Proteomes" id="UP000759131"/>
    </source>
</evidence>
<dbReference type="EMBL" id="OC867289">
    <property type="protein sequence ID" value="CAD7633419.1"/>
    <property type="molecule type" value="Genomic_DNA"/>
</dbReference>
<evidence type="ECO:0000313" key="2">
    <source>
        <dbReference type="EMBL" id="CAD7633419.1"/>
    </source>
</evidence>
<proteinExistence type="predicted"/>
<organism evidence="2">
    <name type="scientific">Medioppia subpectinata</name>
    <dbReference type="NCBI Taxonomy" id="1979941"/>
    <lineage>
        <taxon>Eukaryota</taxon>
        <taxon>Metazoa</taxon>
        <taxon>Ecdysozoa</taxon>
        <taxon>Arthropoda</taxon>
        <taxon>Chelicerata</taxon>
        <taxon>Arachnida</taxon>
        <taxon>Acari</taxon>
        <taxon>Acariformes</taxon>
        <taxon>Sarcoptiformes</taxon>
        <taxon>Oribatida</taxon>
        <taxon>Brachypylina</taxon>
        <taxon>Oppioidea</taxon>
        <taxon>Oppiidae</taxon>
        <taxon>Medioppia</taxon>
    </lineage>
</organism>